<dbReference type="AlphaFoldDB" id="A0A2S8S3F7"/>
<dbReference type="OrthoDB" id="7874397at2"/>
<gene>
    <name evidence="1" type="ORF">LX70_03557</name>
</gene>
<comment type="caution">
    <text evidence="1">The sequence shown here is derived from an EMBL/GenBank/DDBJ whole genome shotgun (WGS) entry which is preliminary data.</text>
</comment>
<dbReference type="Proteomes" id="UP000238338">
    <property type="component" value="Unassembled WGS sequence"/>
</dbReference>
<organism evidence="1 2">
    <name type="scientific">Albidovulum denitrificans</name>
    <dbReference type="NCBI Taxonomy" id="404881"/>
    <lineage>
        <taxon>Bacteria</taxon>
        <taxon>Pseudomonadati</taxon>
        <taxon>Pseudomonadota</taxon>
        <taxon>Alphaproteobacteria</taxon>
        <taxon>Rhodobacterales</taxon>
        <taxon>Paracoccaceae</taxon>
        <taxon>Albidovulum</taxon>
    </lineage>
</organism>
<keyword evidence="2" id="KW-1185">Reference proteome</keyword>
<evidence type="ECO:0000313" key="2">
    <source>
        <dbReference type="Proteomes" id="UP000238338"/>
    </source>
</evidence>
<protein>
    <submittedName>
        <fullName evidence="1">Uncharacterized protein</fullName>
    </submittedName>
</protein>
<evidence type="ECO:0000313" key="1">
    <source>
        <dbReference type="EMBL" id="PQV55304.1"/>
    </source>
</evidence>
<name>A0A2S8S3F7_9RHOB</name>
<dbReference type="RefSeq" id="WP_105516101.1">
    <property type="nucleotide sequence ID" value="NZ_PVEP01000010.1"/>
</dbReference>
<sequence>MSIHTEIRGAAPVGHVAELGPLEAAAVCYLRLWCDSPGAQEQVRRDFAGTLGPVAGHQAAGALEDLCGLCARHGRRALMRHQPSCTCLGSDEACLANLIALATEGEREDALLIATLIVRADVAAHLMAAAQTFGLAIKRMALRLDHRGTVRPPRNLH</sequence>
<reference evidence="1 2" key="1">
    <citation type="submission" date="2018-02" db="EMBL/GenBank/DDBJ databases">
        <title>Genomic Encyclopedia of Archaeal and Bacterial Type Strains, Phase II (KMG-II): from individual species to whole genera.</title>
        <authorList>
            <person name="Goeker M."/>
        </authorList>
    </citation>
    <scope>NUCLEOTIDE SEQUENCE [LARGE SCALE GENOMIC DNA]</scope>
    <source>
        <strain evidence="1 2">DSM 18921</strain>
    </source>
</reference>
<dbReference type="EMBL" id="PVEP01000010">
    <property type="protein sequence ID" value="PQV55304.1"/>
    <property type="molecule type" value="Genomic_DNA"/>
</dbReference>
<proteinExistence type="predicted"/>
<accession>A0A2S8S3F7</accession>